<keyword evidence="4 7" id="KW-0378">Hydrolase</keyword>
<dbReference type="PANTHER" id="PTHR11804">
    <property type="entry name" value="PROTEASE M3 THIMET OLIGOPEPTIDASE-RELATED"/>
    <property type="match status" value="1"/>
</dbReference>
<dbReference type="GO" id="GO:0004222">
    <property type="term" value="F:metalloendopeptidase activity"/>
    <property type="evidence" value="ECO:0007669"/>
    <property type="project" value="InterPro"/>
</dbReference>
<evidence type="ECO:0000256" key="4">
    <source>
        <dbReference type="ARBA" id="ARBA00022801"/>
    </source>
</evidence>
<gene>
    <name evidence="9" type="ORF">MNOR_LOCUS42074</name>
</gene>
<feature type="domain" description="Peptidase M3A/M3B catalytic" evidence="8">
    <location>
        <begin position="25"/>
        <end position="134"/>
    </location>
</feature>
<feature type="non-terminal residue" evidence="9">
    <location>
        <position position="136"/>
    </location>
</feature>
<name>A0AAV2SYT5_MEGNR</name>
<dbReference type="GO" id="GO:0006508">
    <property type="term" value="P:proteolysis"/>
    <property type="evidence" value="ECO:0007669"/>
    <property type="project" value="UniProtKB-KW"/>
</dbReference>
<dbReference type="GO" id="GO:0006518">
    <property type="term" value="P:peptide metabolic process"/>
    <property type="evidence" value="ECO:0007669"/>
    <property type="project" value="TreeGrafter"/>
</dbReference>
<accession>A0AAV2SYT5</accession>
<evidence type="ECO:0000256" key="5">
    <source>
        <dbReference type="ARBA" id="ARBA00022833"/>
    </source>
</evidence>
<evidence type="ECO:0000313" key="9">
    <source>
        <dbReference type="EMBL" id="CAL4257488.1"/>
    </source>
</evidence>
<proteinExistence type="inferred from homology"/>
<comment type="cofactor">
    <cofactor evidence="7">
        <name>Zn(2+)</name>
        <dbReference type="ChEBI" id="CHEBI:29105"/>
    </cofactor>
    <text evidence="7">Binds 1 zinc ion.</text>
</comment>
<dbReference type="AlphaFoldDB" id="A0AAV2SYT5"/>
<dbReference type="GO" id="GO:0046872">
    <property type="term" value="F:metal ion binding"/>
    <property type="evidence" value="ECO:0007669"/>
    <property type="project" value="UniProtKB-UniRule"/>
</dbReference>
<evidence type="ECO:0000256" key="2">
    <source>
        <dbReference type="ARBA" id="ARBA00022670"/>
    </source>
</evidence>
<evidence type="ECO:0000256" key="3">
    <source>
        <dbReference type="ARBA" id="ARBA00022723"/>
    </source>
</evidence>
<dbReference type="Proteomes" id="UP001497623">
    <property type="component" value="Unassembled WGS sequence"/>
</dbReference>
<dbReference type="InterPro" id="IPR001567">
    <property type="entry name" value="Pept_M3A_M3B_dom"/>
</dbReference>
<keyword evidence="6 7" id="KW-0482">Metalloprotease</keyword>
<keyword evidence="2 7" id="KW-0645">Protease</keyword>
<feature type="non-terminal residue" evidence="9">
    <location>
        <position position="1"/>
    </location>
</feature>
<dbReference type="InterPro" id="IPR024077">
    <property type="entry name" value="Neurolysin/TOP_dom2"/>
</dbReference>
<evidence type="ECO:0000313" key="10">
    <source>
        <dbReference type="Proteomes" id="UP001497623"/>
    </source>
</evidence>
<dbReference type="Gene3D" id="1.10.1370.10">
    <property type="entry name" value="Neurolysin, domain 3"/>
    <property type="match status" value="1"/>
</dbReference>
<evidence type="ECO:0000256" key="7">
    <source>
        <dbReference type="RuleBase" id="RU003435"/>
    </source>
</evidence>
<evidence type="ECO:0000259" key="8">
    <source>
        <dbReference type="Pfam" id="PF01432"/>
    </source>
</evidence>
<dbReference type="Pfam" id="PF01432">
    <property type="entry name" value="Peptidase_M3"/>
    <property type="match status" value="1"/>
</dbReference>
<dbReference type="PANTHER" id="PTHR11804:SF84">
    <property type="entry name" value="SACCHAROLYSIN"/>
    <property type="match status" value="1"/>
</dbReference>
<keyword evidence="10" id="KW-1185">Reference proteome</keyword>
<dbReference type="SUPFAM" id="SSF55486">
    <property type="entry name" value="Metalloproteases ('zincins'), catalytic domain"/>
    <property type="match status" value="1"/>
</dbReference>
<comment type="similarity">
    <text evidence="1 7">Belongs to the peptidase M3 family.</text>
</comment>
<dbReference type="GO" id="GO:0005758">
    <property type="term" value="C:mitochondrial intermembrane space"/>
    <property type="evidence" value="ECO:0007669"/>
    <property type="project" value="TreeGrafter"/>
</dbReference>
<sequence>NYNIYSGGWAKEHSLTSKKKGDERWSWENGPEFLRKLELGSYETGAVLPDEMVEKLQKSRKANAGGFNLRQIVLASFDQAIHTRGEADTKSFFAKTYVDIMGIEPIPNTNMPANFGHLAGGYDAQYYGYLVSEILN</sequence>
<keyword evidence="5 7" id="KW-0862">Zinc</keyword>
<keyword evidence="3 7" id="KW-0479">Metal-binding</keyword>
<evidence type="ECO:0000256" key="1">
    <source>
        <dbReference type="ARBA" id="ARBA00006040"/>
    </source>
</evidence>
<evidence type="ECO:0000256" key="6">
    <source>
        <dbReference type="ARBA" id="ARBA00023049"/>
    </source>
</evidence>
<comment type="caution">
    <text evidence="9">The sequence shown here is derived from an EMBL/GenBank/DDBJ whole genome shotgun (WGS) entry which is preliminary data.</text>
</comment>
<dbReference type="InterPro" id="IPR045090">
    <property type="entry name" value="Pept_M3A_M3B"/>
</dbReference>
<protein>
    <recommendedName>
        <fullName evidence="8">Peptidase M3A/M3B catalytic domain-containing protein</fullName>
    </recommendedName>
</protein>
<reference evidence="9 10" key="1">
    <citation type="submission" date="2024-05" db="EMBL/GenBank/DDBJ databases">
        <authorList>
            <person name="Wallberg A."/>
        </authorList>
    </citation>
    <scope>NUCLEOTIDE SEQUENCE [LARGE SCALE GENOMIC DNA]</scope>
</reference>
<organism evidence="9 10">
    <name type="scientific">Meganyctiphanes norvegica</name>
    <name type="common">Northern krill</name>
    <name type="synonym">Thysanopoda norvegica</name>
    <dbReference type="NCBI Taxonomy" id="48144"/>
    <lineage>
        <taxon>Eukaryota</taxon>
        <taxon>Metazoa</taxon>
        <taxon>Ecdysozoa</taxon>
        <taxon>Arthropoda</taxon>
        <taxon>Crustacea</taxon>
        <taxon>Multicrustacea</taxon>
        <taxon>Malacostraca</taxon>
        <taxon>Eumalacostraca</taxon>
        <taxon>Eucarida</taxon>
        <taxon>Euphausiacea</taxon>
        <taxon>Euphausiidae</taxon>
        <taxon>Meganyctiphanes</taxon>
    </lineage>
</organism>
<dbReference type="EMBL" id="CAXKWB010194052">
    <property type="protein sequence ID" value="CAL4257488.1"/>
    <property type="molecule type" value="Genomic_DNA"/>
</dbReference>